<dbReference type="STRING" id="1817892.AUK40_04105"/>
<name>A0A1J5IJ52_9BACT</name>
<evidence type="ECO:0000256" key="1">
    <source>
        <dbReference type="ARBA" id="ARBA00022679"/>
    </source>
</evidence>
<proteinExistence type="predicted"/>
<evidence type="ECO:0008006" key="6">
    <source>
        <dbReference type="Google" id="ProtNLM"/>
    </source>
</evidence>
<feature type="domain" description="Glycosyl transferase family 1" evidence="2">
    <location>
        <begin position="214"/>
        <end position="362"/>
    </location>
</feature>
<dbReference type="Pfam" id="PF00534">
    <property type="entry name" value="Glycos_transf_1"/>
    <property type="match status" value="1"/>
</dbReference>
<dbReference type="CDD" id="cd03801">
    <property type="entry name" value="GT4_PimA-like"/>
    <property type="match status" value="2"/>
</dbReference>
<keyword evidence="1" id="KW-0808">Transferase</keyword>
<feature type="domain" description="Glycosyltransferase subfamily 4-like N-terminal" evidence="3">
    <location>
        <begin position="400"/>
        <end position="587"/>
    </location>
</feature>
<organism evidence="4 5">
    <name type="scientific">Candidatus Wirthbacteria bacterium CG2_30_54_11</name>
    <dbReference type="NCBI Taxonomy" id="1817892"/>
    <lineage>
        <taxon>Bacteria</taxon>
        <taxon>Candidatus Wirthbacteria</taxon>
    </lineage>
</organism>
<dbReference type="GO" id="GO:0009103">
    <property type="term" value="P:lipopolysaccharide biosynthetic process"/>
    <property type="evidence" value="ECO:0007669"/>
    <property type="project" value="TreeGrafter"/>
</dbReference>
<dbReference type="PANTHER" id="PTHR46401:SF2">
    <property type="entry name" value="GLYCOSYLTRANSFERASE WBBK-RELATED"/>
    <property type="match status" value="1"/>
</dbReference>
<dbReference type="Proteomes" id="UP000183245">
    <property type="component" value="Unassembled WGS sequence"/>
</dbReference>
<reference evidence="4 5" key="1">
    <citation type="journal article" date="2016" name="Environ. Microbiol.">
        <title>Genomic resolution of a cold subsurface aquifer community provides metabolic insights for novel microbes adapted to high CO concentrations.</title>
        <authorList>
            <person name="Probst A.J."/>
            <person name="Castelle C.J."/>
            <person name="Singh A."/>
            <person name="Brown C.T."/>
            <person name="Anantharaman K."/>
            <person name="Sharon I."/>
            <person name="Hug L.A."/>
            <person name="Burstein D."/>
            <person name="Emerson J.B."/>
            <person name="Thomas B.C."/>
            <person name="Banfield J.F."/>
        </authorList>
    </citation>
    <scope>NUCLEOTIDE SEQUENCE [LARGE SCALE GENOMIC DNA]</scope>
    <source>
        <strain evidence="4">CG2_30_54_11</strain>
    </source>
</reference>
<dbReference type="PANTHER" id="PTHR46401">
    <property type="entry name" value="GLYCOSYLTRANSFERASE WBBK-RELATED"/>
    <property type="match status" value="1"/>
</dbReference>
<dbReference type="AlphaFoldDB" id="A0A1J5IJ52"/>
<dbReference type="Pfam" id="PF13692">
    <property type="entry name" value="Glyco_trans_1_4"/>
    <property type="match status" value="1"/>
</dbReference>
<evidence type="ECO:0000259" key="2">
    <source>
        <dbReference type="Pfam" id="PF00534"/>
    </source>
</evidence>
<dbReference type="Gene3D" id="3.40.50.2000">
    <property type="entry name" value="Glycogen Phosphorylase B"/>
    <property type="match status" value="4"/>
</dbReference>
<dbReference type="GO" id="GO:0016757">
    <property type="term" value="F:glycosyltransferase activity"/>
    <property type="evidence" value="ECO:0007669"/>
    <property type="project" value="InterPro"/>
</dbReference>
<dbReference type="SUPFAM" id="SSF53756">
    <property type="entry name" value="UDP-Glycosyltransferase/glycogen phosphorylase"/>
    <property type="match status" value="2"/>
</dbReference>
<dbReference type="Pfam" id="PF13439">
    <property type="entry name" value="Glyco_transf_4"/>
    <property type="match status" value="1"/>
</dbReference>
<evidence type="ECO:0000259" key="3">
    <source>
        <dbReference type="Pfam" id="PF13439"/>
    </source>
</evidence>
<dbReference type="InterPro" id="IPR028098">
    <property type="entry name" value="Glyco_trans_4-like_N"/>
</dbReference>
<evidence type="ECO:0000313" key="5">
    <source>
        <dbReference type="Proteomes" id="UP000183245"/>
    </source>
</evidence>
<accession>A0A1J5IJ52</accession>
<evidence type="ECO:0000313" key="4">
    <source>
        <dbReference type="EMBL" id="OIP97084.1"/>
    </source>
</evidence>
<dbReference type="InterPro" id="IPR001296">
    <property type="entry name" value="Glyco_trans_1"/>
</dbReference>
<dbReference type="EMBL" id="MNZT01000070">
    <property type="protein sequence ID" value="OIP97084.1"/>
    <property type="molecule type" value="Genomic_DNA"/>
</dbReference>
<gene>
    <name evidence="4" type="ORF">AUK40_04105</name>
</gene>
<sequence length="787" mass="89810">MKIGIIGPRPVPYMQGGTENLLEGWVSYINDQTQDQAELVRLDSLEHSFWDLIETYKRFFELDMSRFDLVISTKYPAWMIGHRTHICYLQHCLRGLYDTYHFLNLPEHLPEFPDEMKTLMSRLRSADFSRSGFLKAYQLLVASRDTIHTLGWDSFPGVLIREIVHYFDRCGLQGVQQFYCISDTVRQRTEYFPQGIVPAVIHHPTSHVGFMQGDFKHIFTVSRLDHAKRVDRIIRAYRQVKSELPLLIAGTGPHEQELKELAAGDSRIRFLGFVDDQQLLELYRDSLCVIFTPYDEDYGLVTIEAMQSGKPVITLSDSGGVKEFVTDGETGYIVDDERGLASRIDHLASHSEIARSMGQQALERVKNISWKYLTETLIGGIQKRKKIVVCSTFSCYPPQGGGQVRIYNIYKRLAKDFDVTILVLSGIDSVYEERVLDNGLREITIPQSQEHAEKQWELERELKCGLYDVAMIRYAKFSTRYADALDREAALSDLVIFSHPYLFPVYHGTTPCIYEAHNIEYTLKQGMIPDGKKAKVLLQELYEVEKQVCLQSAVILATSEEERQGLIDLYEIQETKFHIVPNGVDTDTIRYVSPEERKKNKKKIGVDQNVPVSVFLGSWHEPNLEAFEFIIGLAQQTPEHLYFVIGSVCDCYKQKCHDFSCLPPNIKCFGFLDDEVKNELMNCCDIGLNPMFSGAGTNLKILEYLARGMTVVSTEFGARGLDQSSFPSLHIADQEHFIETIHDVTRSIDSRPQKQVSSAIAQKYSWGSISSRMKGLVNVSNHVKMSP</sequence>
<comment type="caution">
    <text evidence="4">The sequence shown here is derived from an EMBL/GenBank/DDBJ whole genome shotgun (WGS) entry which is preliminary data.</text>
</comment>
<protein>
    <recommendedName>
        <fullName evidence="6">Glycosyl transferase family 1 domain-containing protein</fullName>
    </recommendedName>
</protein>